<name>A0A5R8XZ52_9BACT</name>
<keyword evidence="2" id="KW-1185">Reference proteome</keyword>
<evidence type="ECO:0000313" key="2">
    <source>
        <dbReference type="Proteomes" id="UP000308901"/>
    </source>
</evidence>
<dbReference type="RefSeq" id="WP_138153085.1">
    <property type="nucleotide sequence ID" value="NZ_VANU01000005.1"/>
</dbReference>
<dbReference type="Gene3D" id="3.30.2310.20">
    <property type="entry name" value="RelE-like"/>
    <property type="match status" value="1"/>
</dbReference>
<dbReference type="Proteomes" id="UP000308901">
    <property type="component" value="Unassembled WGS sequence"/>
</dbReference>
<reference evidence="1 2" key="1">
    <citation type="submission" date="2019-05" db="EMBL/GenBank/DDBJ databases">
        <title>Arcobacter sp. nov., isolated from sea sediment.</title>
        <authorList>
            <person name="Kim W."/>
        </authorList>
    </citation>
    <scope>NUCLEOTIDE SEQUENCE [LARGE SCALE GENOMIC DNA]</scope>
    <source>
        <strain evidence="1 2">CAU 1517</strain>
    </source>
</reference>
<organism evidence="1 2">
    <name type="scientific">Arcobacter arenosus</name>
    <dbReference type="NCBI Taxonomy" id="2576037"/>
    <lineage>
        <taxon>Bacteria</taxon>
        <taxon>Pseudomonadati</taxon>
        <taxon>Campylobacterota</taxon>
        <taxon>Epsilonproteobacteria</taxon>
        <taxon>Campylobacterales</taxon>
        <taxon>Arcobacteraceae</taxon>
        <taxon>Arcobacter</taxon>
    </lineage>
</organism>
<accession>A0A5R8XZ52</accession>
<protein>
    <submittedName>
        <fullName evidence="1">Type II toxin-antitoxin system RelE/ParE family toxin</fullName>
    </submittedName>
</protein>
<sequence>MNIKNIIALKEVSNDLKLGEEFYEKQNHGLGSYFKDSIISDIESLWLYGGIHQKVFGLYRLLSKRFPYGIYYVIKDETVIVVAILDLRQNPKKISSYLNNRNTKKEY</sequence>
<dbReference type="OrthoDB" id="199685at2"/>
<dbReference type="AlphaFoldDB" id="A0A5R8XZ52"/>
<dbReference type="InterPro" id="IPR035093">
    <property type="entry name" value="RelE/ParE_toxin_dom_sf"/>
</dbReference>
<dbReference type="EMBL" id="VANU01000005">
    <property type="protein sequence ID" value="TLP36830.1"/>
    <property type="molecule type" value="Genomic_DNA"/>
</dbReference>
<comment type="caution">
    <text evidence="1">The sequence shown here is derived from an EMBL/GenBank/DDBJ whole genome shotgun (WGS) entry which is preliminary data.</text>
</comment>
<gene>
    <name evidence="1" type="ORF">FDK22_11305</name>
</gene>
<proteinExistence type="predicted"/>
<evidence type="ECO:0000313" key="1">
    <source>
        <dbReference type="EMBL" id="TLP36830.1"/>
    </source>
</evidence>